<protein>
    <recommendedName>
        <fullName evidence="1">Polysaccharide pyruvyl transferase domain-containing protein</fullName>
    </recommendedName>
</protein>
<comment type="caution">
    <text evidence="2">The sequence shown here is derived from an EMBL/GenBank/DDBJ whole genome shotgun (WGS) entry which is preliminary data.</text>
</comment>
<evidence type="ECO:0000259" key="1">
    <source>
        <dbReference type="Pfam" id="PF04230"/>
    </source>
</evidence>
<reference evidence="2 3" key="1">
    <citation type="journal article" date="2019" name="Int. J. Syst. Evol. Microbiol.">
        <title>The Global Catalogue of Microorganisms (GCM) 10K type strain sequencing project: providing services to taxonomists for standard genome sequencing and annotation.</title>
        <authorList>
            <consortium name="The Broad Institute Genomics Platform"/>
            <consortium name="The Broad Institute Genome Sequencing Center for Infectious Disease"/>
            <person name="Wu L."/>
            <person name="Ma J."/>
        </authorList>
    </citation>
    <scope>NUCLEOTIDE SEQUENCE [LARGE SCALE GENOMIC DNA]</scope>
    <source>
        <strain evidence="2 3">JCM 16240</strain>
    </source>
</reference>
<dbReference type="Pfam" id="PF04230">
    <property type="entry name" value="PS_pyruv_trans"/>
    <property type="match status" value="1"/>
</dbReference>
<name>A0ABN0TMN4_9BURK</name>
<evidence type="ECO:0000313" key="2">
    <source>
        <dbReference type="EMBL" id="GAA0225541.1"/>
    </source>
</evidence>
<dbReference type="EMBL" id="BAAAFN010000009">
    <property type="protein sequence ID" value="GAA0225541.1"/>
    <property type="molecule type" value="Genomic_DNA"/>
</dbReference>
<proteinExistence type="predicted"/>
<accession>A0ABN0TMN4</accession>
<organism evidence="2 3">
    <name type="scientific">Castellaniella daejeonensis</name>
    <dbReference type="NCBI Taxonomy" id="659013"/>
    <lineage>
        <taxon>Bacteria</taxon>
        <taxon>Pseudomonadati</taxon>
        <taxon>Pseudomonadota</taxon>
        <taxon>Betaproteobacteria</taxon>
        <taxon>Burkholderiales</taxon>
        <taxon>Alcaligenaceae</taxon>
        <taxon>Castellaniella</taxon>
    </lineage>
</organism>
<evidence type="ECO:0000313" key="3">
    <source>
        <dbReference type="Proteomes" id="UP001501176"/>
    </source>
</evidence>
<dbReference type="InterPro" id="IPR007345">
    <property type="entry name" value="Polysacch_pyruvyl_Trfase"/>
</dbReference>
<keyword evidence="3" id="KW-1185">Reference proteome</keyword>
<gene>
    <name evidence="2" type="ORF">GCM10009125_13130</name>
</gene>
<dbReference type="Proteomes" id="UP001501176">
    <property type="component" value="Unassembled WGS sequence"/>
</dbReference>
<feature type="domain" description="Polysaccharide pyruvyl transferase" evidence="1">
    <location>
        <begin position="13"/>
        <end position="210"/>
    </location>
</feature>
<sequence>MKVGLFCYSNSTNVGDFIQTLAVAQHLDQEYHLVDRDFMNQYDGEPMAVVMNGWFTDEPDNWPPSPSIIPVFLGFHISRESAAIIREHKEYFKRYAPIGCRDHMTAEYMRECSIDAYVSGCATMTFPRRAADLAADKVVLVDEPLRNFLRSERRDFVFISHELEPYMSQPLRFQAASELLDFYRENAGLIITRRIHCAMPCAAMGIPVVFSGMKDGRTRIVDILGLHCKQAKRYPRSRLADFPREVVEFEEKKRQINEDLHARLVALGVKVKVPAWQ</sequence>